<feature type="transmembrane region" description="Helical" evidence="2">
    <location>
        <begin position="485"/>
        <end position="502"/>
    </location>
</feature>
<dbReference type="EMBL" id="NMUH01011612">
    <property type="protein sequence ID" value="MQM21810.1"/>
    <property type="molecule type" value="Genomic_DNA"/>
</dbReference>
<comment type="caution">
    <text evidence="3">The sequence shown here is derived from an EMBL/GenBank/DDBJ whole genome shotgun (WGS) entry which is preliminary data.</text>
</comment>
<feature type="compositionally biased region" description="Polar residues" evidence="1">
    <location>
        <begin position="1"/>
        <end position="11"/>
    </location>
</feature>
<dbReference type="Proteomes" id="UP000652761">
    <property type="component" value="Unassembled WGS sequence"/>
</dbReference>
<keyword evidence="4" id="KW-1185">Reference proteome</keyword>
<feature type="region of interest" description="Disordered" evidence="1">
    <location>
        <begin position="1"/>
        <end position="21"/>
    </location>
</feature>
<feature type="transmembrane region" description="Helical" evidence="2">
    <location>
        <begin position="408"/>
        <end position="428"/>
    </location>
</feature>
<feature type="transmembrane region" description="Helical" evidence="2">
    <location>
        <begin position="448"/>
        <end position="473"/>
    </location>
</feature>
<dbReference type="AlphaFoldDB" id="A0A843XRW8"/>
<accession>A0A843XRW8</accession>
<evidence type="ECO:0000256" key="2">
    <source>
        <dbReference type="SAM" id="Phobius"/>
    </source>
</evidence>
<keyword evidence="2" id="KW-0472">Membrane</keyword>
<proteinExistence type="predicted"/>
<protein>
    <submittedName>
        <fullName evidence="3">Uncharacterized protein</fullName>
    </submittedName>
</protein>
<evidence type="ECO:0000256" key="1">
    <source>
        <dbReference type="SAM" id="MobiDB-lite"/>
    </source>
</evidence>
<sequence>MPGTSRVSGRSTLKALPSDEEGNGSIRRVLNLKATPYVSLSGYDRIHVAFSLRVATRSSSPSILGRYVTFRSEADTLVVATWWRQVGRRDLVETGRALCAGVGRQPFWGLSEGVPCVPVPTGLVVTITWDPHPRAPVRGSSPGGGRAQATDSERHPSVVSVTRSLVPSVVAPECVVSLTSWCVQGPGWFCLWALDLVEVEVAVPGGETSFSLCCLVSPGVTPGCSFPTSRRSGMLGACVMRLWSHLVTPVFHELLCLGGCVPRGCFRIVLLSPDPGCGSWHCSSCFRIVVLLPLVGVPAALAGGDSLSQEFVAGRSWWQFVVPCVASSVSCLRIRGWWHDLRGSLAGVREVGSLQWWLAFQQGPSVLLLLLGVRAASVVVVSLMLRLGSCSRSSSLLVLVEVRLPQNCVVLISGCCGVALWVEVHRLAAVFCWCLPELFLVVLVRGQFWLVSASCCATSGLWYAVVVLAVALWRVFPERRLGGSGGVPVVGCFASFLAPYVLSQMVV</sequence>
<keyword evidence="2" id="KW-1133">Transmembrane helix</keyword>
<name>A0A843XRW8_COLES</name>
<reference evidence="3" key="1">
    <citation type="submission" date="2017-07" db="EMBL/GenBank/DDBJ databases">
        <title>Taro Niue Genome Assembly and Annotation.</title>
        <authorList>
            <person name="Atibalentja N."/>
            <person name="Keating K."/>
            <person name="Fields C.J."/>
        </authorList>
    </citation>
    <scope>NUCLEOTIDE SEQUENCE</scope>
    <source>
        <strain evidence="3">Niue_2</strain>
        <tissue evidence="3">Leaf</tissue>
    </source>
</reference>
<feature type="region of interest" description="Disordered" evidence="1">
    <location>
        <begin position="134"/>
        <end position="154"/>
    </location>
</feature>
<keyword evidence="2" id="KW-0812">Transmembrane</keyword>
<organism evidence="3 4">
    <name type="scientific">Colocasia esculenta</name>
    <name type="common">Wild taro</name>
    <name type="synonym">Arum esculentum</name>
    <dbReference type="NCBI Taxonomy" id="4460"/>
    <lineage>
        <taxon>Eukaryota</taxon>
        <taxon>Viridiplantae</taxon>
        <taxon>Streptophyta</taxon>
        <taxon>Embryophyta</taxon>
        <taxon>Tracheophyta</taxon>
        <taxon>Spermatophyta</taxon>
        <taxon>Magnoliopsida</taxon>
        <taxon>Liliopsida</taxon>
        <taxon>Araceae</taxon>
        <taxon>Aroideae</taxon>
        <taxon>Colocasieae</taxon>
        <taxon>Colocasia</taxon>
    </lineage>
</organism>
<evidence type="ECO:0000313" key="4">
    <source>
        <dbReference type="Proteomes" id="UP000652761"/>
    </source>
</evidence>
<gene>
    <name evidence="3" type="ORF">Taro_054855</name>
</gene>
<evidence type="ECO:0000313" key="3">
    <source>
        <dbReference type="EMBL" id="MQM21810.1"/>
    </source>
</evidence>
<feature type="transmembrane region" description="Helical" evidence="2">
    <location>
        <begin position="366"/>
        <end position="387"/>
    </location>
</feature>